<reference evidence="3 4" key="1">
    <citation type="journal article" date="2015" name="Genome Biol. Evol.">
        <title>Comparative Genomics of a Bacterivorous Green Alga Reveals Evolutionary Causalities and Consequences of Phago-Mixotrophic Mode of Nutrition.</title>
        <authorList>
            <person name="Burns J.A."/>
            <person name="Paasch A."/>
            <person name="Narechania A."/>
            <person name="Kim E."/>
        </authorList>
    </citation>
    <scope>NUCLEOTIDE SEQUENCE [LARGE SCALE GENOMIC DNA]</scope>
    <source>
        <strain evidence="3 4">PLY_AMNH</strain>
    </source>
</reference>
<evidence type="ECO:0000313" key="4">
    <source>
        <dbReference type="Proteomes" id="UP001190700"/>
    </source>
</evidence>
<evidence type="ECO:0000313" key="3">
    <source>
        <dbReference type="EMBL" id="KAK3262156.1"/>
    </source>
</evidence>
<feature type="region of interest" description="Disordered" evidence="1">
    <location>
        <begin position="557"/>
        <end position="607"/>
    </location>
</feature>
<keyword evidence="2" id="KW-0472">Membrane</keyword>
<comment type="caution">
    <text evidence="3">The sequence shown here is derived from an EMBL/GenBank/DDBJ whole genome shotgun (WGS) entry which is preliminary data.</text>
</comment>
<feature type="region of interest" description="Disordered" evidence="1">
    <location>
        <begin position="471"/>
        <end position="503"/>
    </location>
</feature>
<proteinExistence type="predicted"/>
<feature type="compositionally biased region" description="Pro residues" evidence="1">
    <location>
        <begin position="262"/>
        <end position="285"/>
    </location>
</feature>
<evidence type="ECO:0000256" key="1">
    <source>
        <dbReference type="SAM" id="MobiDB-lite"/>
    </source>
</evidence>
<dbReference type="Proteomes" id="UP001190700">
    <property type="component" value="Unassembled WGS sequence"/>
</dbReference>
<keyword evidence="2" id="KW-0812">Transmembrane</keyword>
<feature type="compositionally biased region" description="Low complexity" evidence="1">
    <location>
        <begin position="286"/>
        <end position="295"/>
    </location>
</feature>
<keyword evidence="4" id="KW-1185">Reference proteome</keyword>
<protein>
    <submittedName>
        <fullName evidence="3">Uncharacterized protein</fullName>
    </submittedName>
</protein>
<accession>A0AAE0KVD3</accession>
<name>A0AAE0KVD3_9CHLO</name>
<evidence type="ECO:0000256" key="2">
    <source>
        <dbReference type="SAM" id="Phobius"/>
    </source>
</evidence>
<sequence length="667" mass="72658">MSLANTCEDSGALNYSRDCGKQFDLRVINALLENVRTKLNLRNFYVRLFRYLLLYLFYVLVMLIQVSEHDSYQVTSSIAAAAVPPKYSVQFLDWLKTMILEVWTDPICGNGSCEEPYEFPSFGRFGCEADCGRAEFTPFLIYFEVDFHKFGSSIVRYDIADELRKRATWNLCMRDADRDARSMPEICWYEQDESFKSIQQRFVVEVALKQGDWYIRILNDELKIVQGRVYQVMHSASDDLLRSIQTSPKWDARLANDVWQSPPTPSPPLPMMSPSTANPPSPPNPITQAPSSVTSVSPTMMVDTLHPSSSSPTVANRSTAPLTAPASWKVKPGHIAAHAEAAQSPELRFAQDDWESCRAMCEAVPECGGFSYHGNYSWCLFKGCSSLENVTWLEQPGYDFHYIQRADCRSHQSAAAPSKAGERRRLACAPLVMETLSTPQGLGASKLHLRELLLPHSMCWLPATRPMPTPEGLRSLLSHDGTVSPTSTASPTPAPVSPPSLNGTQAFLVQTGLCTDTPGCSVITSQTDCTAAATELGYSKAASVDCNADYCLTNNRPTLSPSLGPTSTPTATATPTTGSPTLSPSREPTYAPTATTSSPSRGPTSTPTGLVSIQAFLVQTGLCTDTPGCSVITSQTDCTAAATELGYSNAASVTAQLAKKVTLTFAE</sequence>
<gene>
    <name evidence="3" type="ORF">CYMTET_28975</name>
</gene>
<feature type="compositionally biased region" description="Low complexity" evidence="1">
    <location>
        <begin position="482"/>
        <end position="491"/>
    </location>
</feature>
<keyword evidence="2" id="KW-1133">Transmembrane helix</keyword>
<dbReference type="EMBL" id="LGRX02016424">
    <property type="protein sequence ID" value="KAK3262156.1"/>
    <property type="molecule type" value="Genomic_DNA"/>
</dbReference>
<dbReference type="AlphaFoldDB" id="A0AAE0KVD3"/>
<feature type="region of interest" description="Disordered" evidence="1">
    <location>
        <begin position="257"/>
        <end position="295"/>
    </location>
</feature>
<feature type="transmembrane region" description="Helical" evidence="2">
    <location>
        <begin position="48"/>
        <end position="66"/>
    </location>
</feature>
<organism evidence="3 4">
    <name type="scientific">Cymbomonas tetramitiformis</name>
    <dbReference type="NCBI Taxonomy" id="36881"/>
    <lineage>
        <taxon>Eukaryota</taxon>
        <taxon>Viridiplantae</taxon>
        <taxon>Chlorophyta</taxon>
        <taxon>Pyramimonadophyceae</taxon>
        <taxon>Pyramimonadales</taxon>
        <taxon>Pyramimonadaceae</taxon>
        <taxon>Cymbomonas</taxon>
    </lineage>
</organism>